<proteinExistence type="predicted"/>
<protein>
    <submittedName>
        <fullName evidence="2">Uncharacterized protein</fullName>
    </submittedName>
</protein>
<evidence type="ECO:0000256" key="1">
    <source>
        <dbReference type="SAM" id="Phobius"/>
    </source>
</evidence>
<reference evidence="2 3" key="1">
    <citation type="submission" date="2020-04" db="EMBL/GenBank/DDBJ databases">
        <authorList>
            <person name="Yoon J."/>
        </authorList>
    </citation>
    <scope>NUCLEOTIDE SEQUENCE [LARGE SCALE GENOMIC DNA]</scope>
    <source>
        <strain evidence="2 3">DJ-13</strain>
    </source>
</reference>
<keyword evidence="3" id="KW-1185">Reference proteome</keyword>
<sequence>MTKFFRRFRQKLLSEGKLSKYVFYAVGEIVLVVIGILIAVQINNWNENRKSRVRIDQILKKVKEELKFNIHYSDDVNNFYRYKEKDIGDVLRKKVTLQDYKNSGLVYLIWNNTTVDISDDAAGELDSFTELLSEEQDTLISKINLLYSAYKPTLDVSDDAIEEVVKSFETRIRETTSWYYLSNNREDLPESAYHFFLNDTLYLNDVAYYESTGLNNHFRYNALFNRAAKDLYIELSHYLKSDIDTSLIKPITRFHHYTGTYVSTSEKSKDTLIIRNRKKQLVYEWLDENGRNTFSLYPENENFFLIGTSFAELNRNESKEVIGLKLTLGSRPERTFRKIE</sequence>
<dbReference type="EMBL" id="JAAWWL010000002">
    <property type="protein sequence ID" value="NKI32746.1"/>
    <property type="molecule type" value="Genomic_DNA"/>
</dbReference>
<keyword evidence="1" id="KW-0812">Transmembrane</keyword>
<dbReference type="Pfam" id="PF19578">
    <property type="entry name" value="DUF6090"/>
    <property type="match status" value="1"/>
</dbReference>
<comment type="caution">
    <text evidence="2">The sequence shown here is derived from an EMBL/GenBank/DDBJ whole genome shotgun (WGS) entry which is preliminary data.</text>
</comment>
<feature type="transmembrane region" description="Helical" evidence="1">
    <location>
        <begin position="21"/>
        <end position="42"/>
    </location>
</feature>
<dbReference type="Proteomes" id="UP000718451">
    <property type="component" value="Unassembled WGS sequence"/>
</dbReference>
<gene>
    <name evidence="2" type="ORF">HCU67_12385</name>
</gene>
<organism evidence="2 3">
    <name type="scientific">Croceivirga thetidis</name>
    <dbReference type="NCBI Taxonomy" id="2721623"/>
    <lineage>
        <taxon>Bacteria</taxon>
        <taxon>Pseudomonadati</taxon>
        <taxon>Bacteroidota</taxon>
        <taxon>Flavobacteriia</taxon>
        <taxon>Flavobacteriales</taxon>
        <taxon>Flavobacteriaceae</taxon>
        <taxon>Croceivirga</taxon>
    </lineage>
</organism>
<accession>A0ABX1GS40</accession>
<evidence type="ECO:0000313" key="2">
    <source>
        <dbReference type="EMBL" id="NKI32746.1"/>
    </source>
</evidence>
<evidence type="ECO:0000313" key="3">
    <source>
        <dbReference type="Proteomes" id="UP000718451"/>
    </source>
</evidence>
<keyword evidence="1" id="KW-1133">Transmembrane helix</keyword>
<keyword evidence="1" id="KW-0472">Membrane</keyword>
<dbReference type="InterPro" id="IPR045749">
    <property type="entry name" value="DUF6090"/>
</dbReference>
<name>A0ABX1GS40_9FLAO</name>
<dbReference type="RefSeq" id="WP_168552095.1">
    <property type="nucleotide sequence ID" value="NZ_JAAWWL010000002.1"/>
</dbReference>